<evidence type="ECO:0000313" key="5">
    <source>
        <dbReference type="Proteomes" id="UP000215383"/>
    </source>
</evidence>
<gene>
    <name evidence="4" type="primary">arnB</name>
    <name evidence="4" type="ORF">SAMEA4364220_01981</name>
</gene>
<feature type="modified residue" description="N6-(pyridoxal phosphate)lysine" evidence="2">
    <location>
        <position position="186"/>
    </location>
</feature>
<dbReference type="RefSeq" id="WP_027889132.1">
    <property type="nucleotide sequence ID" value="NZ_JACJLZ010000003.1"/>
</dbReference>
<dbReference type="InterPro" id="IPR015424">
    <property type="entry name" value="PyrdxlP-dep_Trfase"/>
</dbReference>
<dbReference type="InterPro" id="IPR015421">
    <property type="entry name" value="PyrdxlP-dep_Trfase_major"/>
</dbReference>
<protein>
    <submittedName>
        <fullName evidence="4">UDP-4-amino-4-deoxy-L-arabinose--oxoglutarate aminotransferase</fullName>
        <ecNumber evidence="4">2.6.1.87</ecNumber>
    </submittedName>
</protein>
<dbReference type="Proteomes" id="UP000215383">
    <property type="component" value="Chromosome 1"/>
</dbReference>
<dbReference type="GO" id="GO:0030170">
    <property type="term" value="F:pyridoxal phosphate binding"/>
    <property type="evidence" value="ECO:0007669"/>
    <property type="project" value="TreeGrafter"/>
</dbReference>
<dbReference type="Gene3D" id="3.90.1150.10">
    <property type="entry name" value="Aspartate Aminotransferase, domain 1"/>
    <property type="match status" value="1"/>
</dbReference>
<feature type="active site" description="Proton acceptor" evidence="1">
    <location>
        <position position="186"/>
    </location>
</feature>
<dbReference type="EMBL" id="LT906446">
    <property type="protein sequence ID" value="SNV04450.1"/>
    <property type="molecule type" value="Genomic_DNA"/>
</dbReference>
<dbReference type="eggNOG" id="COG0399">
    <property type="taxonomic scope" value="Bacteria"/>
</dbReference>
<keyword evidence="4" id="KW-0808">Transferase</keyword>
<evidence type="ECO:0000313" key="4">
    <source>
        <dbReference type="EMBL" id="SNV04450.1"/>
    </source>
</evidence>
<keyword evidence="2 3" id="KW-0663">Pyridoxal phosphate</keyword>
<evidence type="ECO:0000256" key="1">
    <source>
        <dbReference type="PIRSR" id="PIRSR000390-1"/>
    </source>
</evidence>
<organism evidence="4 5">
    <name type="scientific">Megamonas hypermegale</name>
    <dbReference type="NCBI Taxonomy" id="158847"/>
    <lineage>
        <taxon>Bacteria</taxon>
        <taxon>Bacillati</taxon>
        <taxon>Bacillota</taxon>
        <taxon>Negativicutes</taxon>
        <taxon>Selenomonadales</taxon>
        <taxon>Selenomonadaceae</taxon>
        <taxon>Megamonas</taxon>
    </lineage>
</organism>
<dbReference type="Pfam" id="PF01041">
    <property type="entry name" value="DegT_DnrJ_EryC1"/>
    <property type="match status" value="1"/>
</dbReference>
<evidence type="ECO:0000256" key="2">
    <source>
        <dbReference type="PIRSR" id="PIRSR000390-2"/>
    </source>
</evidence>
<comment type="similarity">
    <text evidence="3">Belongs to the DegT/DnrJ/EryC1 family.</text>
</comment>
<dbReference type="AlphaFoldDB" id="A0A239U382"/>
<dbReference type="EC" id="2.6.1.87" evidence="4"/>
<dbReference type="Gene3D" id="3.40.640.10">
    <property type="entry name" value="Type I PLP-dependent aspartate aminotransferase-like (Major domain)"/>
    <property type="match status" value="1"/>
</dbReference>
<dbReference type="GO" id="GO:0099620">
    <property type="term" value="F:UDP-4-amino-4-deoxy-L-arabinose aminotransferase"/>
    <property type="evidence" value="ECO:0007669"/>
    <property type="project" value="UniProtKB-EC"/>
</dbReference>
<proteinExistence type="inferred from homology"/>
<name>A0A239U382_9FIRM</name>
<dbReference type="PANTHER" id="PTHR30244:SF34">
    <property type="entry name" value="DTDP-4-AMINO-4,6-DIDEOXYGALACTOSE TRANSAMINASE"/>
    <property type="match status" value="1"/>
</dbReference>
<dbReference type="InterPro" id="IPR000653">
    <property type="entry name" value="DegT/StrS_aminotransferase"/>
</dbReference>
<sequence length="388" mass="42787">MRKEFLPFAKPLVSEEAIADVADSIRKGWMAMGPKTVDFENKFADYVGSKYAVSVNSATAGLHLAVMALIKPGDEVITTAMTFASTVNAIIFAGGKPVLVDIDPHTFNIDVKAIEKAITPKTKAIIPVHFAGRPCDMDALEALAEKYNLGIIEDSAHALGAQYKGKKIGAGRGKNHIAVFSFHPTKNITTGEGGMVCTDDEDAAEIMSMQRQNGMSKGAWNRYQANGKAHYDIFKPGLKYQMMDIQAAIGRDQLKHLEEFNTRRREIVARYQRELANVRGLILPPEIEEGNVHSWHIYTPLIDIDTLGFSRDDFMAQMSKHNIGTAYHYQALHLFTCYGEITGLKAGDLPNSEYVSERIVSLPLFPAMTDDDVTDVIEAIKEICGMKG</sequence>
<reference evidence="4 5" key="1">
    <citation type="submission" date="2017-06" db="EMBL/GenBank/DDBJ databases">
        <authorList>
            <consortium name="Pathogen Informatics"/>
        </authorList>
    </citation>
    <scope>NUCLEOTIDE SEQUENCE [LARGE SCALE GENOMIC DNA]</scope>
    <source>
        <strain evidence="4 5">NCTC10570</strain>
    </source>
</reference>
<dbReference type="GO" id="GO:0000271">
    <property type="term" value="P:polysaccharide biosynthetic process"/>
    <property type="evidence" value="ECO:0007669"/>
    <property type="project" value="TreeGrafter"/>
</dbReference>
<keyword evidence="5" id="KW-1185">Reference proteome</keyword>
<dbReference type="GeneID" id="78507966"/>
<dbReference type="PANTHER" id="PTHR30244">
    <property type="entry name" value="TRANSAMINASE"/>
    <property type="match status" value="1"/>
</dbReference>
<dbReference type="InterPro" id="IPR015422">
    <property type="entry name" value="PyrdxlP-dep_Trfase_small"/>
</dbReference>
<accession>A0A239U382</accession>
<dbReference type="SUPFAM" id="SSF53383">
    <property type="entry name" value="PLP-dependent transferases"/>
    <property type="match status" value="1"/>
</dbReference>
<dbReference type="PIRSF" id="PIRSF000390">
    <property type="entry name" value="PLP_StrS"/>
    <property type="match status" value="1"/>
</dbReference>
<keyword evidence="4" id="KW-0032">Aminotransferase</keyword>
<evidence type="ECO:0000256" key="3">
    <source>
        <dbReference type="RuleBase" id="RU004508"/>
    </source>
</evidence>
<dbReference type="CDD" id="cd00616">
    <property type="entry name" value="AHBA_syn"/>
    <property type="match status" value="1"/>
</dbReference>